<dbReference type="EMBL" id="PDJC01000001">
    <property type="protein sequence ID" value="PFG18096.1"/>
    <property type="molecule type" value="Genomic_DNA"/>
</dbReference>
<name>A0A2A9CVC0_9ACTN</name>
<evidence type="ECO:0000313" key="3">
    <source>
        <dbReference type="Proteomes" id="UP000226079"/>
    </source>
</evidence>
<reference evidence="2 3" key="1">
    <citation type="submission" date="2017-10" db="EMBL/GenBank/DDBJ databases">
        <title>Sequencing the genomes of 1000 actinobacteria strains.</title>
        <authorList>
            <person name="Klenk H.-P."/>
        </authorList>
    </citation>
    <scope>NUCLEOTIDE SEQUENCE [LARGE SCALE GENOMIC DNA]</scope>
    <source>
        <strain evidence="2 3">DSM 15597</strain>
    </source>
</reference>
<accession>A0A2A9CVC0</accession>
<keyword evidence="1" id="KW-1133">Transmembrane helix</keyword>
<organism evidence="2 3">
    <name type="scientific">Propionicimonas paludicola</name>
    <dbReference type="NCBI Taxonomy" id="185243"/>
    <lineage>
        <taxon>Bacteria</taxon>
        <taxon>Bacillati</taxon>
        <taxon>Actinomycetota</taxon>
        <taxon>Actinomycetes</taxon>
        <taxon>Propionibacteriales</taxon>
        <taxon>Nocardioidaceae</taxon>
        <taxon>Propionicimonas</taxon>
    </lineage>
</organism>
<keyword evidence="1" id="KW-0472">Membrane</keyword>
<feature type="transmembrane region" description="Helical" evidence="1">
    <location>
        <begin position="214"/>
        <end position="236"/>
    </location>
</feature>
<dbReference type="Proteomes" id="UP000226079">
    <property type="component" value="Unassembled WGS sequence"/>
</dbReference>
<keyword evidence="3" id="KW-1185">Reference proteome</keyword>
<proteinExistence type="predicted"/>
<gene>
    <name evidence="2" type="ORF">ATK74_2676</name>
</gene>
<evidence type="ECO:0000256" key="1">
    <source>
        <dbReference type="SAM" id="Phobius"/>
    </source>
</evidence>
<keyword evidence="1" id="KW-0812">Transmembrane</keyword>
<sequence length="245" mass="25495">MTGRPERLAGVGDHLRQPALWRWLLLPLAAVLALAGPAGAAQAHPMGPPQQASLSLAAPDQVRVTWKVGAPDDLSWLAYDLGLLPADRIMLDGAITPQADDVRLLQDSPALAKYLTSRVRVVSGGQECQPGRPELGDLGTAGASVVFTCAAPVHQASIELGLLTDLEASYATVATGADGTQAVYNGHVTSHDWTFDPATAPRPEPAMAGLTGNWLPAVGLGAALVLGIGGLTWWLAGRKRKQAVS</sequence>
<protein>
    <submittedName>
        <fullName evidence="2">Uncharacterized protein</fullName>
    </submittedName>
</protein>
<comment type="caution">
    <text evidence="2">The sequence shown here is derived from an EMBL/GenBank/DDBJ whole genome shotgun (WGS) entry which is preliminary data.</text>
</comment>
<evidence type="ECO:0000313" key="2">
    <source>
        <dbReference type="EMBL" id="PFG18096.1"/>
    </source>
</evidence>
<dbReference type="AlphaFoldDB" id="A0A2A9CVC0"/>